<dbReference type="PANTHER" id="PTHR34383:SF3">
    <property type="entry name" value="POLYPHOSPHATE:AMP PHOSPHOTRANSFERASE"/>
    <property type="match status" value="1"/>
</dbReference>
<dbReference type="Proteomes" id="UP000627446">
    <property type="component" value="Unassembled WGS sequence"/>
</dbReference>
<evidence type="ECO:0000256" key="3">
    <source>
        <dbReference type="ARBA" id="ARBA00022777"/>
    </source>
</evidence>
<comment type="caution">
    <text evidence="5">The sequence shown here is derived from an EMBL/GenBank/DDBJ whole genome shotgun (WGS) entry which is preliminary data.</text>
</comment>
<dbReference type="GO" id="GO:0006797">
    <property type="term" value="P:polyphosphate metabolic process"/>
    <property type="evidence" value="ECO:0007669"/>
    <property type="project" value="InterPro"/>
</dbReference>
<name>A0A923HTB4_9BURK</name>
<dbReference type="PIRSF" id="PIRSF028756">
    <property type="entry name" value="PPK2_prd"/>
    <property type="match status" value="1"/>
</dbReference>
<accession>A0A923HTB4</accession>
<dbReference type="RefSeq" id="WP_186917566.1">
    <property type="nucleotide sequence ID" value="NZ_JACOFZ010000008.1"/>
</dbReference>
<evidence type="ECO:0000313" key="5">
    <source>
        <dbReference type="EMBL" id="MBC3882950.1"/>
    </source>
</evidence>
<dbReference type="NCBIfam" id="TIGR03709">
    <property type="entry name" value="PPK2_rel_1"/>
    <property type="match status" value="1"/>
</dbReference>
<evidence type="ECO:0000259" key="4">
    <source>
        <dbReference type="Pfam" id="PF03976"/>
    </source>
</evidence>
<sequence length="269" mass="30679">MVSIASKFLAKKNVVLSDIDAEEKLLSSKDKSVDKLRTLALAEKLAAYQDLLYAQKKHKILVILQGMDTSGKDGTVRAVFGQINPLGARCYCFKAPTAIESAHDYLWRVHQQVPALGEIAIFNRSHYEDVLITRVHQWISAAEVPQRFAHINAFEKMLAETGTTIFKFFLHISKSEQKERLEERIADPNKHWKFDANDLKEREYWDDYQVAYQEAIEATNTEYAPWFIIPANSKTQRNLTIASILEEQIALMGLAYPPGNPDIKKLVVK</sequence>
<dbReference type="AlphaFoldDB" id="A0A923HTB4"/>
<proteinExistence type="inferred from homology"/>
<dbReference type="GO" id="GO:0008976">
    <property type="term" value="F:polyphosphate kinase activity"/>
    <property type="evidence" value="ECO:0007669"/>
    <property type="project" value="InterPro"/>
</dbReference>
<dbReference type="Pfam" id="PF03976">
    <property type="entry name" value="PPK2"/>
    <property type="match status" value="1"/>
</dbReference>
<evidence type="ECO:0000256" key="1">
    <source>
        <dbReference type="ARBA" id="ARBA00009924"/>
    </source>
</evidence>
<dbReference type="Gene3D" id="3.40.50.300">
    <property type="entry name" value="P-loop containing nucleotide triphosphate hydrolases"/>
    <property type="match status" value="1"/>
</dbReference>
<dbReference type="InterPro" id="IPR022488">
    <property type="entry name" value="PPK2-related"/>
</dbReference>
<gene>
    <name evidence="5" type="ORF">H8K36_16275</name>
</gene>
<evidence type="ECO:0000256" key="2">
    <source>
        <dbReference type="ARBA" id="ARBA00022679"/>
    </source>
</evidence>
<keyword evidence="2" id="KW-0808">Transferase</keyword>
<keyword evidence="3 5" id="KW-0418">Kinase</keyword>
<dbReference type="InterPro" id="IPR022300">
    <property type="entry name" value="PPK2-rel_1"/>
</dbReference>
<keyword evidence="6" id="KW-1185">Reference proteome</keyword>
<comment type="similarity">
    <text evidence="1">Belongs to the polyphosphate kinase 2 (PPK2) family. Class I subfamily.</text>
</comment>
<dbReference type="InterPro" id="IPR027417">
    <property type="entry name" value="P-loop_NTPase"/>
</dbReference>
<dbReference type="InterPro" id="IPR016898">
    <property type="entry name" value="Polyphosphate_phosphotransfera"/>
</dbReference>
<organism evidence="5 6">
    <name type="scientific">Undibacterium nitidum</name>
    <dbReference type="NCBI Taxonomy" id="2762298"/>
    <lineage>
        <taxon>Bacteria</taxon>
        <taxon>Pseudomonadati</taxon>
        <taxon>Pseudomonadota</taxon>
        <taxon>Betaproteobacteria</taxon>
        <taxon>Burkholderiales</taxon>
        <taxon>Oxalobacteraceae</taxon>
        <taxon>Undibacterium</taxon>
    </lineage>
</organism>
<dbReference type="SUPFAM" id="SSF52540">
    <property type="entry name" value="P-loop containing nucleoside triphosphate hydrolases"/>
    <property type="match status" value="1"/>
</dbReference>
<dbReference type="PANTHER" id="PTHR34383">
    <property type="entry name" value="POLYPHOSPHATE:AMP PHOSPHOTRANSFERASE-RELATED"/>
    <property type="match status" value="1"/>
</dbReference>
<evidence type="ECO:0000313" key="6">
    <source>
        <dbReference type="Proteomes" id="UP000627446"/>
    </source>
</evidence>
<dbReference type="EMBL" id="JACOFZ010000008">
    <property type="protein sequence ID" value="MBC3882950.1"/>
    <property type="molecule type" value="Genomic_DNA"/>
</dbReference>
<feature type="domain" description="Polyphosphate kinase-2-related" evidence="4">
    <location>
        <begin position="30"/>
        <end position="250"/>
    </location>
</feature>
<protein>
    <submittedName>
        <fullName evidence="5">Polyphosphate kinase 2 family protein</fullName>
    </submittedName>
</protein>
<reference evidence="5" key="1">
    <citation type="submission" date="2020-08" db="EMBL/GenBank/DDBJ databases">
        <title>Novel species isolated from subtropical streams in China.</title>
        <authorList>
            <person name="Lu H."/>
        </authorList>
    </citation>
    <scope>NUCLEOTIDE SEQUENCE</scope>
    <source>
        <strain evidence="5">LX22W</strain>
    </source>
</reference>